<sequence>MFDILFGWSKASKCKKAIKRARYKIRLLKNKRQAIVKQLRKDLAELIQNGYEEAALDRVEQLMKDERLAAAYELLDQFLSLTKSQKYRVIVKASKDCPNDIKEAISSLIFASARCGDIPELFVVRKLFGKRYGEKFATTAVELFPGNLVNKQLTENLSGKYVTEDLKYRMVDEIARDNNCLQQNVLAIEYYPDWQQLQLKENKGYRLVENDAQINAAISESKVHPSDIEEIERDVKCVHPSIFKSSFADSSAIVSLVQKYPQYIMSYPMQKKVEKVVEVDIPKLLSSVNSSLQNKDEKLALISSAEMVDYVDEIEDCRFSLPKDGACKDEMLLKFNSSCLSRREKTQVGCDRSHIDQDEPPSETLSTRSSRKNKRAPRKRSRRRSTSIENLGIVDIGYMTYYQKPCKSPSTHKYVSAHGSRKDKKKPMLHIFSEKEKSVQSRETKDSNQQGLFLAEEASLPQHSEQKFKPRLKEVSKFTVQPCLEQNYLMSKEFVGCSLDQPCYFCIYDDKDYLETQFMNPKRVIEATHDECCHCRPFFEVANGNNETKEEIIATYNVSNPRTNGSLTRIETEVPYLRAMTMPQERHRKGKDKMLRTFSCPYQHPNHVHPKLPDYDDIAAKFTALKREQLQNKDYSRK</sequence>
<dbReference type="Gene3D" id="1.20.1260.60">
    <property type="entry name" value="Vacuolar protein sorting-associated protein Ist1"/>
    <property type="match status" value="1"/>
</dbReference>
<dbReference type="FunFam" id="1.20.1260.60:FF:000002">
    <property type="entry name" value="Vacuolar protein sorting-associated protein IST1"/>
    <property type="match status" value="1"/>
</dbReference>
<dbReference type="EMBL" id="ASHM01006509">
    <property type="protein sequence ID" value="PNY14003.1"/>
    <property type="molecule type" value="Genomic_DNA"/>
</dbReference>
<organism evidence="3 4">
    <name type="scientific">Trifolium pratense</name>
    <name type="common">Red clover</name>
    <dbReference type="NCBI Taxonomy" id="57577"/>
    <lineage>
        <taxon>Eukaryota</taxon>
        <taxon>Viridiplantae</taxon>
        <taxon>Streptophyta</taxon>
        <taxon>Embryophyta</taxon>
        <taxon>Tracheophyta</taxon>
        <taxon>Spermatophyta</taxon>
        <taxon>Magnoliopsida</taxon>
        <taxon>eudicotyledons</taxon>
        <taxon>Gunneridae</taxon>
        <taxon>Pentapetalae</taxon>
        <taxon>rosids</taxon>
        <taxon>fabids</taxon>
        <taxon>Fabales</taxon>
        <taxon>Fabaceae</taxon>
        <taxon>Papilionoideae</taxon>
        <taxon>50 kb inversion clade</taxon>
        <taxon>NPAAA clade</taxon>
        <taxon>Hologalegina</taxon>
        <taxon>IRL clade</taxon>
        <taxon>Trifolieae</taxon>
        <taxon>Trifolium</taxon>
    </lineage>
</organism>
<accession>A0A2K3PFC3</accession>
<reference evidence="3 4" key="2">
    <citation type="journal article" date="2017" name="Front. Plant Sci.">
        <title>Gene Classification and Mining of Molecular Markers Useful in Red Clover (Trifolium pratense) Breeding.</title>
        <authorList>
            <person name="Istvanek J."/>
            <person name="Dluhosova J."/>
            <person name="Dluhos P."/>
            <person name="Patkova L."/>
            <person name="Nedelnik J."/>
            <person name="Repkova J."/>
        </authorList>
    </citation>
    <scope>NUCLEOTIDE SEQUENCE [LARGE SCALE GENOMIC DNA]</scope>
    <source>
        <strain evidence="4">cv. Tatra</strain>
        <tissue evidence="3">Young leaves</tissue>
    </source>
</reference>
<feature type="region of interest" description="Disordered" evidence="2">
    <location>
        <begin position="346"/>
        <end position="387"/>
    </location>
</feature>
<dbReference type="STRING" id="57577.A0A2K3PFC3"/>
<feature type="compositionally biased region" description="Basic and acidic residues" evidence="2">
    <location>
        <begin position="346"/>
        <end position="357"/>
    </location>
</feature>
<evidence type="ECO:0000256" key="2">
    <source>
        <dbReference type="SAM" id="MobiDB-lite"/>
    </source>
</evidence>
<feature type="compositionally biased region" description="Basic residues" evidence="2">
    <location>
        <begin position="369"/>
        <end position="385"/>
    </location>
</feature>
<dbReference type="InterPro" id="IPR005061">
    <property type="entry name" value="Ist1"/>
</dbReference>
<proteinExistence type="inferred from homology"/>
<comment type="similarity">
    <text evidence="1">Belongs to the IST1 family.</text>
</comment>
<evidence type="ECO:0000256" key="1">
    <source>
        <dbReference type="ARBA" id="ARBA00005536"/>
    </source>
</evidence>
<dbReference type="GO" id="GO:0015031">
    <property type="term" value="P:protein transport"/>
    <property type="evidence" value="ECO:0007669"/>
    <property type="project" value="InterPro"/>
</dbReference>
<dbReference type="AlphaFoldDB" id="A0A2K3PFC3"/>
<evidence type="ECO:0000313" key="3">
    <source>
        <dbReference type="EMBL" id="PNY14003.1"/>
    </source>
</evidence>
<dbReference type="PANTHER" id="PTHR12161">
    <property type="entry name" value="IST1 FAMILY MEMBER"/>
    <property type="match status" value="1"/>
</dbReference>
<gene>
    <name evidence="3" type="ORF">L195_g010672</name>
</gene>
<dbReference type="Proteomes" id="UP000236291">
    <property type="component" value="Unassembled WGS sequence"/>
</dbReference>
<name>A0A2K3PFC3_TRIPR</name>
<evidence type="ECO:0000313" key="4">
    <source>
        <dbReference type="Proteomes" id="UP000236291"/>
    </source>
</evidence>
<reference evidence="3 4" key="1">
    <citation type="journal article" date="2014" name="Am. J. Bot.">
        <title>Genome assembly and annotation for red clover (Trifolium pratense; Fabaceae).</title>
        <authorList>
            <person name="Istvanek J."/>
            <person name="Jaros M."/>
            <person name="Krenek A."/>
            <person name="Repkova J."/>
        </authorList>
    </citation>
    <scope>NUCLEOTIDE SEQUENCE [LARGE SCALE GENOMIC DNA]</scope>
    <source>
        <strain evidence="4">cv. Tatra</strain>
        <tissue evidence="3">Young leaves</tissue>
    </source>
</reference>
<dbReference type="Pfam" id="PF03398">
    <property type="entry name" value="Ist1"/>
    <property type="match status" value="1"/>
</dbReference>
<feature type="compositionally biased region" description="Basic residues" evidence="2">
    <location>
        <begin position="419"/>
        <end position="428"/>
    </location>
</feature>
<feature type="region of interest" description="Disordered" evidence="2">
    <location>
        <begin position="407"/>
        <end position="429"/>
    </location>
</feature>
<dbReference type="PANTHER" id="PTHR12161:SF44">
    <property type="entry name" value="REGULATOR OF VPS4 ACTIVITY IN THE MVB PATHWAY PROTEIN"/>
    <property type="match status" value="1"/>
</dbReference>
<protein>
    <submittedName>
        <fullName evidence="3">IST1-like protein</fullName>
    </submittedName>
</protein>
<dbReference type="InterPro" id="IPR042277">
    <property type="entry name" value="IST1-like"/>
</dbReference>
<comment type="caution">
    <text evidence="3">The sequence shown here is derived from an EMBL/GenBank/DDBJ whole genome shotgun (WGS) entry which is preliminary data.</text>
</comment>